<feature type="non-terminal residue" evidence="5">
    <location>
        <position position="1"/>
    </location>
</feature>
<evidence type="ECO:0000259" key="4">
    <source>
        <dbReference type="PROSITE" id="PS50822"/>
    </source>
</evidence>
<dbReference type="InterPro" id="IPR012337">
    <property type="entry name" value="RNaseH-like_sf"/>
</dbReference>
<dbReference type="InterPro" id="IPR036397">
    <property type="entry name" value="RNaseH_sf"/>
</dbReference>
<dbReference type="CDD" id="cd04658">
    <property type="entry name" value="Piwi_piwi-like_Euk"/>
    <property type="match status" value="1"/>
</dbReference>
<feature type="domain" description="Piwi" evidence="4">
    <location>
        <begin position="505"/>
        <end position="808"/>
    </location>
</feature>
<dbReference type="EMBL" id="CATQJA010002621">
    <property type="protein sequence ID" value="CAJ0573599.1"/>
    <property type="molecule type" value="Genomic_DNA"/>
</dbReference>
<dbReference type="PROSITE" id="PS50822">
    <property type="entry name" value="PIWI"/>
    <property type="match status" value="1"/>
</dbReference>
<dbReference type="Gene3D" id="2.170.260.10">
    <property type="entry name" value="paz domain"/>
    <property type="match status" value="1"/>
</dbReference>
<dbReference type="CDD" id="cd02845">
    <property type="entry name" value="PAZ_piwi_like"/>
    <property type="match status" value="1"/>
</dbReference>
<dbReference type="Pfam" id="PF02171">
    <property type="entry name" value="Piwi"/>
    <property type="match status" value="1"/>
</dbReference>
<dbReference type="InterPro" id="IPR036085">
    <property type="entry name" value="PAZ_dom_sf"/>
</dbReference>
<dbReference type="Gene3D" id="3.30.420.10">
    <property type="entry name" value="Ribonuclease H-like superfamily/Ribonuclease H"/>
    <property type="match status" value="1"/>
</dbReference>
<evidence type="ECO:0000256" key="1">
    <source>
        <dbReference type="RuleBase" id="RU361178"/>
    </source>
</evidence>
<dbReference type="PANTHER" id="PTHR22891">
    <property type="entry name" value="EUKARYOTIC TRANSLATION INITIATION FACTOR 2C"/>
    <property type="match status" value="1"/>
</dbReference>
<dbReference type="Pfam" id="PF23278">
    <property type="entry name" value="Piwi_N"/>
    <property type="match status" value="1"/>
</dbReference>
<keyword evidence="6" id="KW-1185">Reference proteome</keyword>
<dbReference type="PROSITE" id="PS50821">
    <property type="entry name" value="PAZ"/>
    <property type="match status" value="1"/>
</dbReference>
<name>A0AA36G091_9BILA</name>
<gene>
    <name evidence="5" type="ORF">MSPICULIGERA_LOCUS11953</name>
</gene>
<dbReference type="AlphaFoldDB" id="A0AA36G091"/>
<comment type="similarity">
    <text evidence="1">Belongs to the argonaute family.</text>
</comment>
<dbReference type="Pfam" id="PF02170">
    <property type="entry name" value="PAZ"/>
    <property type="match status" value="1"/>
</dbReference>
<comment type="caution">
    <text evidence="5">The sequence shown here is derived from an EMBL/GenBank/DDBJ whole genome shotgun (WGS) entry which is preliminary data.</text>
</comment>
<dbReference type="SUPFAM" id="SSF101690">
    <property type="entry name" value="PAZ domain"/>
    <property type="match status" value="1"/>
</dbReference>
<sequence>MSSNSVPSTHGGGTSSGGRHRKEEVVHNMKTIQPNLIDHVMSERNKTGSAGAVVNAMANYVRVKSHVDLPIYQFHVAFDPPVDNKSWREEILRGCGIFDRVLFDGAMMYSPERIEDGSVYRASHPGDNGVTVQVTVKVTATFERNDPQALHVFDLLIRRAMRQTNLVCVARHYFDPKGNFSVENYPLECWPGYHTATRLHDDGMMVCIENKWKVLRSDTILNQFIKILRRTGSTTEAFWAESERLVKDQTVLTIYNNRMYRLTGIDRERTARSEFTMANGSTVSFGEYFTKQYGIDEVDMEQPLLYSEGKPKQPGEPPQRTYLLPQLCHLTGITDEMRNDMLCMRAMSKVTRLTPDARLDMTRKWLRKVREMPDLQEFFRHWGFELDEEFIHFPARRLDEELCFGRRPGGYKGEKAEWARQVKSNGNYRSAAVNHWMVVAPNTQQAITAAQKFIAECKSIGRQINMDLPEPHCFPVGGSGEANDYLDVIREKLAEAANHGIKLDMLVVILKDDNKTRYDTVKKVVCVDLPVPSQCVRVQTLIGRPSDGGVNKQLGSICLKILLQMNCKMGGAPWIVKMPPKRVMFIGYDLYADSTTRGKCAGSCVSSFDQDITAWYSQCKAHENPQELGTNLGNFVRKALKKYIDNNNNQLPEKFFLYRDGVGDGQIPNVRKQEVPLVRQAAEEVAQTMAQTVPQFAFILVTKKTNTRVFTASGNSAANPLPGTVVDNYITRPERYDFYMVPQAVNQGTVAPVHYSIIHDDTGYDADRHHKLAFKLCHLYYNWQGTVRVPAPCQYAHKLAFLFAQTLHREANEQLRDKLFYL</sequence>
<reference evidence="5" key="1">
    <citation type="submission" date="2023-06" db="EMBL/GenBank/DDBJ databases">
        <authorList>
            <person name="Delattre M."/>
        </authorList>
    </citation>
    <scope>NUCLEOTIDE SEQUENCE</scope>
    <source>
        <strain evidence="5">AF72</strain>
    </source>
</reference>
<proteinExistence type="inferred from homology"/>
<evidence type="ECO:0000259" key="3">
    <source>
        <dbReference type="PROSITE" id="PS50821"/>
    </source>
</evidence>
<dbReference type="Gene3D" id="3.40.50.2300">
    <property type="match status" value="1"/>
</dbReference>
<dbReference type="GO" id="GO:0003723">
    <property type="term" value="F:RNA binding"/>
    <property type="evidence" value="ECO:0007669"/>
    <property type="project" value="InterPro"/>
</dbReference>
<evidence type="ECO:0000313" key="5">
    <source>
        <dbReference type="EMBL" id="CAJ0573599.1"/>
    </source>
</evidence>
<protein>
    <submittedName>
        <fullName evidence="5">Uncharacterized protein</fullName>
    </submittedName>
</protein>
<evidence type="ECO:0000256" key="2">
    <source>
        <dbReference type="SAM" id="MobiDB-lite"/>
    </source>
</evidence>
<dbReference type="Proteomes" id="UP001177023">
    <property type="component" value="Unassembled WGS sequence"/>
</dbReference>
<dbReference type="FunFam" id="3.30.420.10:FF:000014">
    <property type="entry name" value="Piwi-like RNA-mediated gene silencing 1"/>
    <property type="match status" value="1"/>
</dbReference>
<evidence type="ECO:0000313" key="6">
    <source>
        <dbReference type="Proteomes" id="UP001177023"/>
    </source>
</evidence>
<dbReference type="InterPro" id="IPR003100">
    <property type="entry name" value="PAZ_dom"/>
</dbReference>
<dbReference type="SUPFAM" id="SSF53098">
    <property type="entry name" value="Ribonuclease H-like"/>
    <property type="match status" value="1"/>
</dbReference>
<dbReference type="SMART" id="SM00950">
    <property type="entry name" value="Piwi"/>
    <property type="match status" value="1"/>
</dbReference>
<feature type="domain" description="PAZ" evidence="3">
    <location>
        <begin position="223"/>
        <end position="332"/>
    </location>
</feature>
<feature type="region of interest" description="Disordered" evidence="2">
    <location>
        <begin position="1"/>
        <end position="21"/>
    </location>
</feature>
<dbReference type="InterPro" id="IPR003165">
    <property type="entry name" value="Piwi"/>
</dbReference>
<accession>A0AA36G091</accession>
<dbReference type="SMART" id="SM00949">
    <property type="entry name" value="PAZ"/>
    <property type="match status" value="1"/>
</dbReference>
<organism evidence="5 6">
    <name type="scientific">Mesorhabditis spiculigera</name>
    <dbReference type="NCBI Taxonomy" id="96644"/>
    <lineage>
        <taxon>Eukaryota</taxon>
        <taxon>Metazoa</taxon>
        <taxon>Ecdysozoa</taxon>
        <taxon>Nematoda</taxon>
        <taxon>Chromadorea</taxon>
        <taxon>Rhabditida</taxon>
        <taxon>Rhabditina</taxon>
        <taxon>Rhabditomorpha</taxon>
        <taxon>Rhabditoidea</taxon>
        <taxon>Rhabditidae</taxon>
        <taxon>Mesorhabditinae</taxon>
        <taxon>Mesorhabditis</taxon>
    </lineage>
</organism>